<evidence type="ECO:0000259" key="4">
    <source>
        <dbReference type="PROSITE" id="PS50893"/>
    </source>
</evidence>
<dbReference type="InParanoid" id="Q01XR7"/>
<dbReference type="InterPro" id="IPR003593">
    <property type="entry name" value="AAA+_ATPase"/>
</dbReference>
<proteinExistence type="predicted"/>
<evidence type="ECO:0000256" key="2">
    <source>
        <dbReference type="ARBA" id="ARBA00022741"/>
    </source>
</evidence>
<dbReference type="KEGG" id="sus:Acid_4589"/>
<dbReference type="HOGENOM" id="CLU_000604_1_22_0"/>
<dbReference type="SMART" id="SM00382">
    <property type="entry name" value="AAA"/>
    <property type="match status" value="1"/>
</dbReference>
<name>Q01XR7_SOLUE</name>
<dbReference type="AlphaFoldDB" id="Q01XR7"/>
<keyword evidence="2" id="KW-0547">Nucleotide-binding</keyword>
<dbReference type="STRING" id="234267.Acid_4589"/>
<dbReference type="eggNOG" id="COG1127">
    <property type="taxonomic scope" value="Bacteria"/>
</dbReference>
<dbReference type="Gene3D" id="3.40.50.300">
    <property type="entry name" value="P-loop containing nucleotide triphosphate hydrolases"/>
    <property type="match status" value="1"/>
</dbReference>
<keyword evidence="3" id="KW-0067">ATP-binding</keyword>
<dbReference type="OrthoDB" id="9772862at2"/>
<keyword evidence="1" id="KW-0813">Transport</keyword>
<dbReference type="EMBL" id="CP000473">
    <property type="protein sequence ID" value="ABJ85548.1"/>
    <property type="molecule type" value="Genomic_DNA"/>
</dbReference>
<evidence type="ECO:0000256" key="3">
    <source>
        <dbReference type="ARBA" id="ARBA00022840"/>
    </source>
</evidence>
<evidence type="ECO:0000313" key="5">
    <source>
        <dbReference type="EMBL" id="ABJ85548.1"/>
    </source>
</evidence>
<dbReference type="InterPro" id="IPR027417">
    <property type="entry name" value="P-loop_NTPase"/>
</dbReference>
<sequence length="261" mass="29270">MPQNDHQREPQADPCPHYIEFRHVYKTFDHPILVDSNFNVDPGETVAIIGRSGVGKSVTLSHIMGFLKPDSGRVIVAHEDVTDFAEAELRRVRRKVTMVFQSGALFDSLTVAENVLFSLELREDYDAKNKEDVVNGLLQMVDIAQARDAYPSDLSTGYKRAVAIARALAAQPQCILYDEPTTMVDPIMSDHLGDLMLRLKKQLKLTSVVVTHDLDLMYKVADRVVFLYDGGVIFFGPTGELEKSSHPHIQEFLAMDRVAKV</sequence>
<gene>
    <name evidence="5" type="ordered locus">Acid_4589</name>
</gene>
<dbReference type="PANTHER" id="PTHR43023">
    <property type="entry name" value="PROTEIN TRIGALACTOSYLDIACYLGLYCEROL 3, CHLOROPLASTIC"/>
    <property type="match status" value="1"/>
</dbReference>
<organism evidence="5">
    <name type="scientific">Solibacter usitatus (strain Ellin6076)</name>
    <dbReference type="NCBI Taxonomy" id="234267"/>
    <lineage>
        <taxon>Bacteria</taxon>
        <taxon>Pseudomonadati</taxon>
        <taxon>Acidobacteriota</taxon>
        <taxon>Terriglobia</taxon>
        <taxon>Bryobacterales</taxon>
        <taxon>Solibacteraceae</taxon>
        <taxon>Candidatus Solibacter</taxon>
    </lineage>
</organism>
<dbReference type="InterPro" id="IPR003439">
    <property type="entry name" value="ABC_transporter-like_ATP-bd"/>
</dbReference>
<dbReference type="PROSITE" id="PS50893">
    <property type="entry name" value="ABC_TRANSPORTER_2"/>
    <property type="match status" value="1"/>
</dbReference>
<accession>Q01XR7</accession>
<dbReference type="SUPFAM" id="SSF52540">
    <property type="entry name" value="P-loop containing nucleoside triphosphate hydrolases"/>
    <property type="match status" value="1"/>
</dbReference>
<reference evidence="5" key="1">
    <citation type="submission" date="2006-10" db="EMBL/GenBank/DDBJ databases">
        <title>Complete sequence of Solibacter usitatus Ellin6076.</title>
        <authorList>
            <consortium name="US DOE Joint Genome Institute"/>
            <person name="Copeland A."/>
            <person name="Lucas S."/>
            <person name="Lapidus A."/>
            <person name="Barry K."/>
            <person name="Detter J.C."/>
            <person name="Glavina del Rio T."/>
            <person name="Hammon N."/>
            <person name="Israni S."/>
            <person name="Dalin E."/>
            <person name="Tice H."/>
            <person name="Pitluck S."/>
            <person name="Thompson L.S."/>
            <person name="Brettin T."/>
            <person name="Bruce D."/>
            <person name="Han C."/>
            <person name="Tapia R."/>
            <person name="Gilna P."/>
            <person name="Schmutz J."/>
            <person name="Larimer F."/>
            <person name="Land M."/>
            <person name="Hauser L."/>
            <person name="Kyrpides N."/>
            <person name="Mikhailova N."/>
            <person name="Janssen P.H."/>
            <person name="Kuske C.R."/>
            <person name="Richardson P."/>
        </authorList>
    </citation>
    <scope>NUCLEOTIDE SEQUENCE</scope>
    <source>
        <strain evidence="5">Ellin6076</strain>
    </source>
</reference>
<evidence type="ECO:0000256" key="1">
    <source>
        <dbReference type="ARBA" id="ARBA00022448"/>
    </source>
</evidence>
<feature type="domain" description="ABC transporter" evidence="4">
    <location>
        <begin position="19"/>
        <end position="254"/>
    </location>
</feature>
<dbReference type="GO" id="GO:0016887">
    <property type="term" value="F:ATP hydrolysis activity"/>
    <property type="evidence" value="ECO:0007669"/>
    <property type="project" value="InterPro"/>
</dbReference>
<dbReference type="Pfam" id="PF00005">
    <property type="entry name" value="ABC_tran"/>
    <property type="match status" value="1"/>
</dbReference>
<dbReference type="PANTHER" id="PTHR43023:SF3">
    <property type="entry name" value="PROTEIN TRIGALACTOSYLDIACYLGLYCEROL 3, CHLOROPLASTIC"/>
    <property type="match status" value="1"/>
</dbReference>
<dbReference type="GO" id="GO:0005524">
    <property type="term" value="F:ATP binding"/>
    <property type="evidence" value="ECO:0007669"/>
    <property type="project" value="UniProtKB-KW"/>
</dbReference>
<protein>
    <submittedName>
        <fullName evidence="5">ABC transporter related</fullName>
    </submittedName>
</protein>